<dbReference type="EMBL" id="CP001142">
    <property type="protein sequence ID" value="ACI65596.1"/>
    <property type="molecule type" value="Genomic_DNA"/>
</dbReference>
<dbReference type="InterPro" id="IPR037919">
    <property type="entry name" value="OGT"/>
</dbReference>
<dbReference type="RefSeq" id="XP_002186126.1">
    <property type="nucleotide sequence ID" value="XM_002186090.1"/>
</dbReference>
<name>B5Y558_PHATC</name>
<dbReference type="PANTHER" id="PTHR44366">
    <property type="entry name" value="UDP-N-ACETYLGLUCOSAMINE--PEPTIDE N-ACETYLGLUCOSAMINYLTRANSFERASE 110 KDA SUBUNIT"/>
    <property type="match status" value="1"/>
</dbReference>
<comment type="pathway">
    <text evidence="1">Protein modification; protein glycosylation.</text>
</comment>
<dbReference type="EC" id="2.4.1.-" evidence="7"/>
<dbReference type="Pfam" id="PF13844">
    <property type="entry name" value="Glyco_transf_41"/>
    <property type="match status" value="2"/>
</dbReference>
<dbReference type="GO" id="GO:0006493">
    <property type="term" value="P:protein O-linked glycosylation"/>
    <property type="evidence" value="ECO:0007669"/>
    <property type="project" value="InterPro"/>
</dbReference>
<keyword evidence="3" id="KW-0677">Repeat</keyword>
<reference evidence="8" key="2">
    <citation type="submission" date="2008-08" db="EMBL/GenBank/DDBJ databases">
        <authorList>
            <consortium name="Diatom Consortium"/>
            <person name="Grigoriev I."/>
            <person name="Grimwood J."/>
            <person name="Kuo A."/>
            <person name="Otillar R.P."/>
            <person name="Salamov A."/>
            <person name="Detter J.C."/>
            <person name="Lindquist E."/>
            <person name="Shapiro H."/>
            <person name="Lucas S."/>
            <person name="Glavina del Rio T."/>
            <person name="Pitluck S."/>
            <person name="Rokhsar D."/>
            <person name="Bowler C."/>
        </authorList>
    </citation>
    <scope>GENOME REANNOTATION</scope>
    <source>
        <strain evidence="8">CCAP 1055/1</strain>
    </source>
</reference>
<feature type="compositionally biased region" description="Polar residues" evidence="5">
    <location>
        <begin position="160"/>
        <end position="172"/>
    </location>
</feature>
<sequence length="812" mass="92304">MTIDAPRSRPRRPFRRWLVLGVTILSYSGMFVRAQQQSPQQSLSGDVLRDGPAYWQRGRDHFRDGRYDDAATDLWKAVLLHTQTPPAQTYDVQDVFRLFLQCYVVRDRAADGLAFVAGESFRRGQDDMGRLYLQQALGMDPRNDAALLVQAEFGDAVDQSLSASTTAPTSHDNPFPGQTPEQLYEVASRQFSDKNYEACADVFELSCQQSGRKIGPSCANAVYCRNMLTDWGFNGTQFDRDMQTIATLVRTETAQYRFRHETDANQFVWQRATSPHPHMMLGYPVDPLLKRYVAESAAYLDEQMARLAHTAPTETALPSLPPGLPYHVHDDRQRFADERAADPHAKIRVGFVGSGFNSKAVLYLSQDMFRFFGREFEIHVFSFGPRDHPMFIERGMRGVDWRERVKSNVHFFHDCQAMKLDHIKAARFIHDQNIHILIEWDGYARQGERAQGLFALRPAPIQILHQEYLGTSGALYVDYLFTDQVSSPPSLQHLYTEKLIYLPNHFFSKGHAYQKEVREPRYEYQPVTRPHQLGTGSPQENRCLAPPDVGPTDVAFVYCNFNKFLKNNPETVRGWIQILRQVPDSILCLLDNPRDGIPYLHKFIHEAAGTSDGNSPDSFQPGDGDDLVNRVHFLPWEPNPFDHQQRNRDFCNAMLDSHPYNGHTVAQDALYAGVPIVTRSDGDDMSARVTTSANLVLGLSHLNAVHGPAQYVAIAVALGTNATLFRETRERLIGTALQRNPMHPYWDVARYVLNFESGLRVVWERFLRGQAPDHVVVEETADAARGTYDDKIRAHPPQGNRARRERAANDEL</sequence>
<dbReference type="AlphaFoldDB" id="B5Y558"/>
<organism evidence="7 8">
    <name type="scientific">Phaeodactylum tricornutum (strain CCAP 1055/1)</name>
    <dbReference type="NCBI Taxonomy" id="556484"/>
    <lineage>
        <taxon>Eukaryota</taxon>
        <taxon>Sar</taxon>
        <taxon>Stramenopiles</taxon>
        <taxon>Ochrophyta</taxon>
        <taxon>Bacillariophyta</taxon>
        <taxon>Bacillariophyceae</taxon>
        <taxon>Bacillariophycidae</taxon>
        <taxon>Naviculales</taxon>
        <taxon>Phaeodactylaceae</taxon>
        <taxon>Phaeodactylum</taxon>
    </lineage>
</organism>
<dbReference type="OrthoDB" id="421121at2759"/>
<feature type="region of interest" description="Disordered" evidence="5">
    <location>
        <begin position="160"/>
        <end position="180"/>
    </location>
</feature>
<keyword evidence="8" id="KW-1185">Reference proteome</keyword>
<dbReference type="InterPro" id="IPR029489">
    <property type="entry name" value="OGT/SEC/SPY_C"/>
</dbReference>
<dbReference type="CAZy" id="GT41">
    <property type="family name" value="Glycosyltransferase Family 41"/>
</dbReference>
<dbReference type="GeneID" id="7204226"/>
<evidence type="ECO:0000256" key="3">
    <source>
        <dbReference type="ARBA" id="ARBA00022737"/>
    </source>
</evidence>
<reference evidence="7 8" key="1">
    <citation type="journal article" date="2008" name="Nature">
        <title>The Phaeodactylum genome reveals the evolutionary history of diatom genomes.</title>
        <authorList>
            <person name="Bowler C."/>
            <person name="Allen A.E."/>
            <person name="Badger J.H."/>
            <person name="Grimwood J."/>
            <person name="Jabbari K."/>
            <person name="Kuo A."/>
            <person name="Maheswari U."/>
            <person name="Martens C."/>
            <person name="Maumus F."/>
            <person name="Otillar R.P."/>
            <person name="Rayko E."/>
            <person name="Salamov A."/>
            <person name="Vandepoele K."/>
            <person name="Beszteri B."/>
            <person name="Gruber A."/>
            <person name="Heijde M."/>
            <person name="Katinka M."/>
            <person name="Mock T."/>
            <person name="Valentin K."/>
            <person name="Verret F."/>
            <person name="Berges J.A."/>
            <person name="Brownlee C."/>
            <person name="Cadoret J.P."/>
            <person name="Chiovitti A."/>
            <person name="Choi C.J."/>
            <person name="Coesel S."/>
            <person name="De Martino A."/>
            <person name="Detter J.C."/>
            <person name="Durkin C."/>
            <person name="Falciatore A."/>
            <person name="Fournet J."/>
            <person name="Haruta M."/>
            <person name="Huysman M.J."/>
            <person name="Jenkins B.D."/>
            <person name="Jiroutova K."/>
            <person name="Jorgensen R.E."/>
            <person name="Joubert Y."/>
            <person name="Kaplan A."/>
            <person name="Kroger N."/>
            <person name="Kroth P.G."/>
            <person name="La Roche J."/>
            <person name="Lindquist E."/>
            <person name="Lommer M."/>
            <person name="Martin-Jezequel V."/>
            <person name="Lopez P.J."/>
            <person name="Lucas S."/>
            <person name="Mangogna M."/>
            <person name="McGinnis K."/>
            <person name="Medlin L.K."/>
            <person name="Montsant A."/>
            <person name="Oudot-Le Secq M.P."/>
            <person name="Napoli C."/>
            <person name="Obornik M."/>
            <person name="Parker M.S."/>
            <person name="Petit J.L."/>
            <person name="Porcel B.M."/>
            <person name="Poulsen N."/>
            <person name="Robison M."/>
            <person name="Rychlewski L."/>
            <person name="Rynearson T.A."/>
            <person name="Schmutz J."/>
            <person name="Shapiro H."/>
            <person name="Siaut M."/>
            <person name="Stanley M."/>
            <person name="Sussman M.R."/>
            <person name="Taylor A.R."/>
            <person name="Vardi A."/>
            <person name="von Dassow P."/>
            <person name="Vyverman W."/>
            <person name="Willis A."/>
            <person name="Wyrwicz L.S."/>
            <person name="Rokhsar D.S."/>
            <person name="Weissenbach J."/>
            <person name="Armbrust E.V."/>
            <person name="Green B.R."/>
            <person name="Van de Peer Y."/>
            <person name="Grigoriev I.V."/>
        </authorList>
    </citation>
    <scope>NUCLEOTIDE SEQUENCE [LARGE SCALE GENOMIC DNA]</scope>
    <source>
        <strain evidence="7 8">CCAP 1055/1</strain>
    </source>
</reference>
<protein>
    <submittedName>
        <fullName evidence="7">UDP-N-acetylglucosamine--peptide N-acetylglucosaminyltransferase</fullName>
        <ecNumber evidence="7">2.4.1.-</ecNumber>
    </submittedName>
</protein>
<feature type="domain" description="O-GlcNAc transferase C-terminal" evidence="6">
    <location>
        <begin position="329"/>
        <end position="512"/>
    </location>
</feature>
<dbReference type="eggNOG" id="KOG4626">
    <property type="taxonomic scope" value="Eukaryota"/>
</dbReference>
<dbReference type="Gene3D" id="3.40.50.2000">
    <property type="entry name" value="Glycogen Phosphorylase B"/>
    <property type="match status" value="1"/>
</dbReference>
<evidence type="ECO:0000256" key="4">
    <source>
        <dbReference type="ARBA" id="ARBA00022803"/>
    </source>
</evidence>
<gene>
    <name evidence="7" type="ORF">PHATR_44040</name>
</gene>
<evidence type="ECO:0000313" key="8">
    <source>
        <dbReference type="Proteomes" id="UP000000759"/>
    </source>
</evidence>
<dbReference type="InParanoid" id="B5Y558"/>
<dbReference type="PaxDb" id="2850-Phatr44040"/>
<feature type="region of interest" description="Disordered" evidence="5">
    <location>
        <begin position="790"/>
        <end position="812"/>
    </location>
</feature>
<proteinExistence type="predicted"/>
<evidence type="ECO:0000256" key="2">
    <source>
        <dbReference type="ARBA" id="ARBA00022679"/>
    </source>
</evidence>
<evidence type="ECO:0000256" key="1">
    <source>
        <dbReference type="ARBA" id="ARBA00004922"/>
    </source>
</evidence>
<dbReference type="GO" id="GO:0097363">
    <property type="term" value="F:protein O-acetylglucosaminyltransferase activity"/>
    <property type="evidence" value="ECO:0007669"/>
    <property type="project" value="TreeGrafter"/>
</dbReference>
<keyword evidence="2 7" id="KW-0808">Transferase</keyword>
<dbReference type="PANTHER" id="PTHR44366:SF1">
    <property type="entry name" value="UDP-N-ACETYLGLUCOSAMINE--PEPTIDE N-ACETYLGLUCOSAMINYLTRANSFERASE 110 KDA SUBUNIT"/>
    <property type="match status" value="1"/>
</dbReference>
<dbReference type="KEGG" id="pti:PHATR_44040"/>
<evidence type="ECO:0000259" key="6">
    <source>
        <dbReference type="Pfam" id="PF13844"/>
    </source>
</evidence>
<evidence type="ECO:0000313" key="7">
    <source>
        <dbReference type="EMBL" id="ACI65596.1"/>
    </source>
</evidence>
<evidence type="ECO:0000256" key="5">
    <source>
        <dbReference type="SAM" id="MobiDB-lite"/>
    </source>
</evidence>
<accession>B5Y558</accession>
<dbReference type="HOGENOM" id="CLU_347643_0_0_1"/>
<dbReference type="Gene3D" id="3.40.50.11380">
    <property type="match status" value="1"/>
</dbReference>
<keyword evidence="4" id="KW-0802">TPR repeat</keyword>
<keyword evidence="7" id="KW-0328">Glycosyltransferase</keyword>
<dbReference type="STRING" id="556484.B5Y558"/>
<dbReference type="Proteomes" id="UP000000759">
    <property type="component" value="Chromosome 3"/>
</dbReference>
<feature type="domain" description="O-GlcNAc transferase C-terminal" evidence="6">
    <location>
        <begin position="553"/>
        <end position="733"/>
    </location>
</feature>